<dbReference type="GO" id="GO:0004364">
    <property type="term" value="F:glutathione transferase activity"/>
    <property type="evidence" value="ECO:0007669"/>
    <property type="project" value="UniProtKB-EC"/>
</dbReference>
<reference evidence="7" key="1">
    <citation type="submission" date="2015-08" db="EMBL/GenBank/DDBJ databases">
        <authorList>
            <person name="Varghese N."/>
        </authorList>
    </citation>
    <scope>NUCLEOTIDE SEQUENCE [LARGE SCALE GENOMIC DNA]</scope>
    <source>
        <strain evidence="7">DSM 17901</strain>
    </source>
</reference>
<feature type="domain" description="GST C-terminal" evidence="5">
    <location>
        <begin position="87"/>
        <end position="227"/>
    </location>
</feature>
<dbReference type="SFLD" id="SFLDG01150">
    <property type="entry name" value="Main.1:_Beta-like"/>
    <property type="match status" value="1"/>
</dbReference>
<evidence type="ECO:0000259" key="5">
    <source>
        <dbReference type="PROSITE" id="PS50405"/>
    </source>
</evidence>
<proteinExistence type="predicted"/>
<evidence type="ECO:0000256" key="3">
    <source>
        <dbReference type="ARBA" id="ARBA00047960"/>
    </source>
</evidence>
<organism evidence="6 7">
    <name type="scientific">Gulbenkiania indica</name>
    <dbReference type="NCBI Taxonomy" id="375574"/>
    <lineage>
        <taxon>Bacteria</taxon>
        <taxon>Pseudomonadati</taxon>
        <taxon>Pseudomonadota</taxon>
        <taxon>Betaproteobacteria</taxon>
        <taxon>Neisseriales</taxon>
        <taxon>Chromobacteriaceae</taxon>
        <taxon>Gulbenkiania</taxon>
    </lineage>
</organism>
<dbReference type="FunFam" id="3.40.30.10:FF:000156">
    <property type="entry name" value="Glutathione S-transferase 1"/>
    <property type="match status" value="1"/>
</dbReference>
<dbReference type="SUPFAM" id="SSF52833">
    <property type="entry name" value="Thioredoxin-like"/>
    <property type="match status" value="1"/>
</dbReference>
<dbReference type="GO" id="GO:0005737">
    <property type="term" value="C:cytoplasm"/>
    <property type="evidence" value="ECO:0007669"/>
    <property type="project" value="UniProtKB-ARBA"/>
</dbReference>
<keyword evidence="2 6" id="KW-0808">Transferase</keyword>
<dbReference type="EC" id="2.5.1.18" evidence="1"/>
<dbReference type="SFLD" id="SFLDG00358">
    <property type="entry name" value="Main_(cytGST)"/>
    <property type="match status" value="1"/>
</dbReference>
<gene>
    <name evidence="6" type="ORF">Ga0061063_1435</name>
</gene>
<dbReference type="Pfam" id="PF00043">
    <property type="entry name" value="GST_C"/>
    <property type="match status" value="1"/>
</dbReference>
<dbReference type="Gene3D" id="3.40.30.10">
    <property type="entry name" value="Glutaredoxin"/>
    <property type="match status" value="1"/>
</dbReference>
<dbReference type="OrthoDB" id="9810080at2"/>
<accession>A0A0K6GVG2</accession>
<dbReference type="PANTHER" id="PTHR44051">
    <property type="entry name" value="GLUTATHIONE S-TRANSFERASE-RELATED"/>
    <property type="match status" value="1"/>
</dbReference>
<dbReference type="PROSITE" id="PS50405">
    <property type="entry name" value="GST_CTER"/>
    <property type="match status" value="1"/>
</dbReference>
<dbReference type="Gene3D" id="1.20.1050.10">
    <property type="match status" value="1"/>
</dbReference>
<dbReference type="SUPFAM" id="SSF47616">
    <property type="entry name" value="GST C-terminal domain-like"/>
    <property type="match status" value="1"/>
</dbReference>
<dbReference type="SFLD" id="SFLDS00019">
    <property type="entry name" value="Glutathione_Transferase_(cytos"/>
    <property type="match status" value="1"/>
</dbReference>
<dbReference type="CDD" id="cd03189">
    <property type="entry name" value="GST_C_GTT1_like"/>
    <property type="match status" value="1"/>
</dbReference>
<dbReference type="InterPro" id="IPR036249">
    <property type="entry name" value="Thioredoxin-like_sf"/>
</dbReference>
<dbReference type="PROSITE" id="PS50404">
    <property type="entry name" value="GST_NTER"/>
    <property type="match status" value="1"/>
</dbReference>
<dbReference type="AlphaFoldDB" id="A0A0K6GVG2"/>
<dbReference type="InterPro" id="IPR040079">
    <property type="entry name" value="Glutathione_S-Trfase"/>
</dbReference>
<dbReference type="Proteomes" id="UP000243535">
    <property type="component" value="Unassembled WGS sequence"/>
</dbReference>
<dbReference type="PANTHER" id="PTHR44051:SF9">
    <property type="entry name" value="GLUTATHIONE S-TRANSFERASE 1"/>
    <property type="match status" value="1"/>
</dbReference>
<dbReference type="GO" id="GO:0004601">
    <property type="term" value="F:peroxidase activity"/>
    <property type="evidence" value="ECO:0007669"/>
    <property type="project" value="UniProtKB-ARBA"/>
</dbReference>
<dbReference type="EMBL" id="CYHA01000002">
    <property type="protein sequence ID" value="CUA82741.1"/>
    <property type="molecule type" value="Genomic_DNA"/>
</dbReference>
<evidence type="ECO:0000256" key="2">
    <source>
        <dbReference type="ARBA" id="ARBA00022679"/>
    </source>
</evidence>
<protein>
    <recommendedName>
        <fullName evidence="1">glutathione transferase</fullName>
        <ecNumber evidence="1">2.5.1.18</ecNumber>
    </recommendedName>
</protein>
<dbReference type="CDD" id="cd03046">
    <property type="entry name" value="GST_N_GTT1_like"/>
    <property type="match status" value="1"/>
</dbReference>
<dbReference type="InterPro" id="IPR004046">
    <property type="entry name" value="GST_C"/>
</dbReference>
<evidence type="ECO:0000313" key="6">
    <source>
        <dbReference type="EMBL" id="CUA82741.1"/>
    </source>
</evidence>
<dbReference type="STRING" id="375574.GCA_001418035_01227"/>
<dbReference type="Pfam" id="PF13409">
    <property type="entry name" value="GST_N_2"/>
    <property type="match status" value="1"/>
</dbReference>
<comment type="catalytic activity">
    <reaction evidence="3">
        <text>RX + glutathione = an S-substituted glutathione + a halide anion + H(+)</text>
        <dbReference type="Rhea" id="RHEA:16437"/>
        <dbReference type="ChEBI" id="CHEBI:15378"/>
        <dbReference type="ChEBI" id="CHEBI:16042"/>
        <dbReference type="ChEBI" id="CHEBI:17792"/>
        <dbReference type="ChEBI" id="CHEBI:57925"/>
        <dbReference type="ChEBI" id="CHEBI:90779"/>
        <dbReference type="EC" id="2.5.1.18"/>
    </reaction>
</comment>
<sequence length="227" mass="25438">MLTVHHLNNSRSQRILWLLEELGVPYEIRPYQRNPETLLAPRTLKGVHPLGKAPVVTDGDITVAESGAIIEYLVDTYGAGRLKPAVGTPARRQYTYWLHYAEGSLMPLLLMKLVFSRLSHPPMPVLLRPMAGMIARSVSERYLQPQLAQHFAHIETSLATSGWFAGDELTAADIQMSFPLEAAAASMQQVERYPAIRAFLTRIRDRPAYQRALEKGGEYGFALRSPD</sequence>
<dbReference type="RefSeq" id="WP_054286829.1">
    <property type="nucleotide sequence ID" value="NZ_CYHA01000002.1"/>
</dbReference>
<dbReference type="InterPro" id="IPR036282">
    <property type="entry name" value="Glutathione-S-Trfase_C_sf"/>
</dbReference>
<name>A0A0K6GVG2_9NEIS</name>
<feature type="domain" description="GST N-terminal" evidence="4">
    <location>
        <begin position="1"/>
        <end position="81"/>
    </location>
</feature>
<evidence type="ECO:0000259" key="4">
    <source>
        <dbReference type="PROSITE" id="PS50404"/>
    </source>
</evidence>
<evidence type="ECO:0000313" key="7">
    <source>
        <dbReference type="Proteomes" id="UP000243535"/>
    </source>
</evidence>
<dbReference type="InterPro" id="IPR004045">
    <property type="entry name" value="Glutathione_S-Trfase_N"/>
</dbReference>
<keyword evidence="7" id="KW-1185">Reference proteome</keyword>
<evidence type="ECO:0000256" key="1">
    <source>
        <dbReference type="ARBA" id="ARBA00012452"/>
    </source>
</evidence>
<dbReference type="InterPro" id="IPR010987">
    <property type="entry name" value="Glutathione-S-Trfase_C-like"/>
</dbReference>